<dbReference type="AlphaFoldDB" id="A0A2S4RS19"/>
<dbReference type="GO" id="GO:0003677">
    <property type="term" value="F:DNA binding"/>
    <property type="evidence" value="ECO:0007669"/>
    <property type="project" value="UniProtKB-KW"/>
</dbReference>
<evidence type="ECO:0000313" key="7">
    <source>
        <dbReference type="Proteomes" id="UP000237003"/>
    </source>
</evidence>
<dbReference type="PANTHER" id="PTHR30126">
    <property type="entry name" value="HTH-TYPE TRANSCRIPTIONAL REGULATOR"/>
    <property type="match status" value="1"/>
</dbReference>
<dbReference type="InterPro" id="IPR005119">
    <property type="entry name" value="LysR_subst-bd"/>
</dbReference>
<dbReference type="GO" id="GO:0003700">
    <property type="term" value="F:DNA-binding transcription factor activity"/>
    <property type="evidence" value="ECO:0007669"/>
    <property type="project" value="InterPro"/>
</dbReference>
<dbReference type="Pfam" id="PF03466">
    <property type="entry name" value="LysR_substrate"/>
    <property type="match status" value="1"/>
</dbReference>
<keyword evidence="4" id="KW-0804">Transcription</keyword>
<dbReference type="InterPro" id="IPR000847">
    <property type="entry name" value="LysR_HTH_N"/>
</dbReference>
<proteinExistence type="inferred from homology"/>
<evidence type="ECO:0000256" key="3">
    <source>
        <dbReference type="ARBA" id="ARBA00023125"/>
    </source>
</evidence>
<evidence type="ECO:0000256" key="1">
    <source>
        <dbReference type="ARBA" id="ARBA00009437"/>
    </source>
</evidence>
<name>A0A2S4RS19_CITAM</name>
<evidence type="ECO:0000256" key="2">
    <source>
        <dbReference type="ARBA" id="ARBA00023015"/>
    </source>
</evidence>
<dbReference type="RefSeq" id="WP_103778865.1">
    <property type="nucleotide sequence ID" value="NZ_PQLX01000011.1"/>
</dbReference>
<evidence type="ECO:0000259" key="5">
    <source>
        <dbReference type="PROSITE" id="PS50931"/>
    </source>
</evidence>
<protein>
    <recommendedName>
        <fullName evidence="5">HTH lysR-type domain-containing protein</fullName>
    </recommendedName>
</protein>
<dbReference type="PROSITE" id="PS50931">
    <property type="entry name" value="HTH_LYSR"/>
    <property type="match status" value="1"/>
</dbReference>
<keyword evidence="2" id="KW-0805">Transcription regulation</keyword>
<evidence type="ECO:0000313" key="6">
    <source>
        <dbReference type="EMBL" id="POU62312.1"/>
    </source>
</evidence>
<comment type="caution">
    <text evidence="6">The sequence shown here is derived from an EMBL/GenBank/DDBJ whole genome shotgun (WGS) entry which is preliminary data.</text>
</comment>
<dbReference type="SUPFAM" id="SSF46785">
    <property type="entry name" value="Winged helix' DNA-binding domain"/>
    <property type="match status" value="1"/>
</dbReference>
<gene>
    <name evidence="6" type="ORF">C3430_23385</name>
</gene>
<dbReference type="PANTHER" id="PTHR30126:SF96">
    <property type="entry name" value="TRANSCRIPTIONAL REGULATORY PROTEIN, LYSR FAMILY"/>
    <property type="match status" value="1"/>
</dbReference>
<feature type="domain" description="HTH lysR-type" evidence="5">
    <location>
        <begin position="15"/>
        <end position="65"/>
    </location>
</feature>
<dbReference type="Gene3D" id="3.40.190.290">
    <property type="match status" value="1"/>
</dbReference>
<dbReference type="SUPFAM" id="SSF53850">
    <property type="entry name" value="Periplasmic binding protein-like II"/>
    <property type="match status" value="1"/>
</dbReference>
<dbReference type="InterPro" id="IPR036390">
    <property type="entry name" value="WH_DNA-bd_sf"/>
</dbReference>
<comment type="similarity">
    <text evidence="1">Belongs to the LysR transcriptional regulatory family.</text>
</comment>
<dbReference type="Proteomes" id="UP000237003">
    <property type="component" value="Unassembled WGS sequence"/>
</dbReference>
<evidence type="ECO:0000256" key="4">
    <source>
        <dbReference type="ARBA" id="ARBA00023163"/>
    </source>
</evidence>
<keyword evidence="3" id="KW-0238">DNA-binding</keyword>
<organism evidence="6 7">
    <name type="scientific">Citrobacter amalonaticus</name>
    <dbReference type="NCBI Taxonomy" id="35703"/>
    <lineage>
        <taxon>Bacteria</taxon>
        <taxon>Pseudomonadati</taxon>
        <taxon>Pseudomonadota</taxon>
        <taxon>Gammaproteobacteria</taxon>
        <taxon>Enterobacterales</taxon>
        <taxon>Enterobacteriaceae</taxon>
        <taxon>Citrobacter</taxon>
    </lineage>
</organism>
<accession>A0A2S4RS19</accession>
<dbReference type="OrthoDB" id="196624at2"/>
<dbReference type="EMBL" id="PQLX01000011">
    <property type="protein sequence ID" value="POU62312.1"/>
    <property type="molecule type" value="Genomic_DNA"/>
</dbReference>
<reference evidence="6 7" key="1">
    <citation type="submission" date="2018-01" db="EMBL/GenBank/DDBJ databases">
        <title>Complete genome sequences of 14 Citrobacter spp. isolated from plant in Canada.</title>
        <authorList>
            <person name="Bhandare S.G."/>
            <person name="Colavecchio A."/>
            <person name="Jeukens J."/>
            <person name="Emond-Rheault J.-G."/>
            <person name="Freschi L."/>
            <person name="Hamel J."/>
            <person name="Kukavica-Ibrulj I."/>
            <person name="Levesque R."/>
            <person name="Goodridge L."/>
        </authorList>
    </citation>
    <scope>NUCLEOTIDE SEQUENCE [LARGE SCALE GENOMIC DNA]</scope>
    <source>
        <strain evidence="6 7">S1285</strain>
    </source>
</reference>
<sequence length="321" mass="37285">MTIDKKYLFVKYINIFITVADAKSMKVAAKQLGVTPSAVTQNIRQLETLIDCTLFDRQERPLTLTRKGKAFYQQAVDFIININNRMEDLISTIKQDNGCIKLRLLDSLTPIIFPISEKLTDEFDCLSFSTGLSLSGAIALRNYEIDVDININEHYTNDDSIFTLPLMKEHFLIATSKDYQGENKTLEQIANELTFIGYSDNSHIRNQVNKYLKHNNVNINPHCNYDTNGLLFKYMTRGHCWCITTPLCLFEHLDLAHNFSFYPLNHWPPSRTIGVHVRKQESHHVAHVIKRIVTEELKERVYPTLHQTIPWLNEQYFMIID</sequence>
<dbReference type="InterPro" id="IPR036388">
    <property type="entry name" value="WH-like_DNA-bd_sf"/>
</dbReference>
<dbReference type="Pfam" id="PF00126">
    <property type="entry name" value="HTH_1"/>
    <property type="match status" value="1"/>
</dbReference>
<dbReference type="Gene3D" id="1.10.10.10">
    <property type="entry name" value="Winged helix-like DNA-binding domain superfamily/Winged helix DNA-binding domain"/>
    <property type="match status" value="1"/>
</dbReference>